<feature type="region of interest" description="Disordered" evidence="6">
    <location>
        <begin position="350"/>
        <end position="371"/>
    </location>
</feature>
<evidence type="ECO:0000256" key="1">
    <source>
        <dbReference type="ARBA" id="ARBA00004141"/>
    </source>
</evidence>
<dbReference type="EMBL" id="KV441473">
    <property type="protein sequence ID" value="OAG23101.1"/>
    <property type="molecule type" value="Genomic_DNA"/>
</dbReference>
<name>A0A177DV93_ALTAL</name>
<keyword evidence="4 7" id="KW-0472">Membrane</keyword>
<dbReference type="Proteomes" id="UP000077248">
    <property type="component" value="Unassembled WGS sequence"/>
</dbReference>
<feature type="transmembrane region" description="Helical" evidence="7">
    <location>
        <begin position="12"/>
        <end position="31"/>
    </location>
</feature>
<keyword evidence="3 7" id="KW-1133">Transmembrane helix</keyword>
<evidence type="ECO:0000256" key="6">
    <source>
        <dbReference type="SAM" id="MobiDB-lite"/>
    </source>
</evidence>
<evidence type="ECO:0000256" key="4">
    <source>
        <dbReference type="ARBA" id="ARBA00023136"/>
    </source>
</evidence>
<comment type="similarity">
    <text evidence="5">Belongs to the SAT4 family.</text>
</comment>
<protein>
    <recommendedName>
        <fullName evidence="8">Rhodopsin domain-containing protein</fullName>
    </recommendedName>
</protein>
<reference evidence="9 10" key="1">
    <citation type="submission" date="2016-05" db="EMBL/GenBank/DDBJ databases">
        <title>Comparative analysis of secretome profiles of manganese(II)-oxidizing ascomycete fungi.</title>
        <authorList>
            <consortium name="DOE Joint Genome Institute"/>
            <person name="Zeiner C.A."/>
            <person name="Purvine S.O."/>
            <person name="Zink E.M."/>
            <person name="Wu S."/>
            <person name="Pasa-Tolic L."/>
            <person name="Chaput D.L."/>
            <person name="Haridas S."/>
            <person name="Grigoriev I.V."/>
            <person name="Santelli C.M."/>
            <person name="Hansel C.M."/>
        </authorList>
    </citation>
    <scope>NUCLEOTIDE SEQUENCE [LARGE SCALE GENOMIC DNA]</scope>
    <source>
        <strain evidence="9 10">SRC1lrK2f</strain>
    </source>
</reference>
<dbReference type="VEuPathDB" id="FungiDB:CC77DRAFT_1058833"/>
<keyword evidence="10" id="KW-1185">Reference proteome</keyword>
<sequence>MANKGLQPVNLFLAIFPSVCCVVIVSVRVVLRLKGGRLGVEDLLLIIATFLNLVLSFTTCGYILTSYYGYHTRDIPDGAIDPIVMMKWNYANSIIYNPILALVEASFLMTLIKLRSQNKWINVCLWGTLIINGCFAVAAPLACILQCNPISKYWNPGIQGRCVDAGAYTVSTSLIVLTTDVLILLMPSWILHDLKMPLGRKLMVIAFLSFGILVTVVGAVRTSVLVKVFVLKEATEDGSYGVGYTLSNIESGLAIVGTCGPTIKYFLSCCIPSLRNADESSNRGYMYPTAGSQGDARSKRFTRTAKTHSTFKEIDELELTNVPGEDKHITRRDTQRGDPMMITKTVAWTVDNSHEKDSNSTNGEQRPRDLL</sequence>
<dbReference type="RefSeq" id="XP_018388522.1">
    <property type="nucleotide sequence ID" value="XM_018528169.1"/>
</dbReference>
<comment type="subcellular location">
    <subcellularLocation>
        <location evidence="1">Membrane</location>
        <topology evidence="1">Multi-pass membrane protein</topology>
    </subcellularLocation>
</comment>
<proteinExistence type="inferred from homology"/>
<dbReference type="Pfam" id="PF20684">
    <property type="entry name" value="Fung_rhodopsin"/>
    <property type="match status" value="1"/>
</dbReference>
<dbReference type="GO" id="GO:0016020">
    <property type="term" value="C:membrane"/>
    <property type="evidence" value="ECO:0007669"/>
    <property type="project" value="UniProtKB-SubCell"/>
</dbReference>
<feature type="domain" description="Rhodopsin" evidence="8">
    <location>
        <begin position="28"/>
        <end position="267"/>
    </location>
</feature>
<feature type="transmembrane region" description="Helical" evidence="7">
    <location>
        <begin position="94"/>
        <end position="112"/>
    </location>
</feature>
<evidence type="ECO:0000259" key="8">
    <source>
        <dbReference type="Pfam" id="PF20684"/>
    </source>
</evidence>
<feature type="transmembrane region" description="Helical" evidence="7">
    <location>
        <begin position="202"/>
        <end position="220"/>
    </location>
</feature>
<evidence type="ECO:0000313" key="10">
    <source>
        <dbReference type="Proteomes" id="UP000077248"/>
    </source>
</evidence>
<dbReference type="InterPro" id="IPR052337">
    <property type="entry name" value="SAT4-like"/>
</dbReference>
<dbReference type="KEGG" id="aalt:CC77DRAFT_1058833"/>
<evidence type="ECO:0000256" key="5">
    <source>
        <dbReference type="ARBA" id="ARBA00038359"/>
    </source>
</evidence>
<evidence type="ECO:0000256" key="3">
    <source>
        <dbReference type="ARBA" id="ARBA00022989"/>
    </source>
</evidence>
<feature type="transmembrane region" description="Helical" evidence="7">
    <location>
        <begin position="43"/>
        <end position="64"/>
    </location>
</feature>
<feature type="transmembrane region" description="Helical" evidence="7">
    <location>
        <begin position="124"/>
        <end position="145"/>
    </location>
</feature>
<dbReference type="AlphaFoldDB" id="A0A177DV93"/>
<dbReference type="PANTHER" id="PTHR33048:SF160">
    <property type="entry name" value="SAT4 FAMILY MEMBRANE PROTEIN"/>
    <property type="match status" value="1"/>
</dbReference>
<evidence type="ECO:0000313" key="9">
    <source>
        <dbReference type="EMBL" id="OAG23101.1"/>
    </source>
</evidence>
<evidence type="ECO:0000256" key="2">
    <source>
        <dbReference type="ARBA" id="ARBA00022692"/>
    </source>
</evidence>
<accession>A0A177DV93</accession>
<dbReference type="GeneID" id="29113763"/>
<dbReference type="OMA" id="VEASFLM"/>
<evidence type="ECO:0000256" key="7">
    <source>
        <dbReference type="SAM" id="Phobius"/>
    </source>
</evidence>
<dbReference type="InterPro" id="IPR049326">
    <property type="entry name" value="Rhodopsin_dom_fungi"/>
</dbReference>
<dbReference type="PANTHER" id="PTHR33048">
    <property type="entry name" value="PTH11-LIKE INTEGRAL MEMBRANE PROTEIN (AFU_ORTHOLOGUE AFUA_5G11245)"/>
    <property type="match status" value="1"/>
</dbReference>
<feature type="transmembrane region" description="Helical" evidence="7">
    <location>
        <begin position="165"/>
        <end position="190"/>
    </location>
</feature>
<organism evidence="9 10">
    <name type="scientific">Alternaria alternata</name>
    <name type="common">Alternaria rot fungus</name>
    <name type="synonym">Torula alternata</name>
    <dbReference type="NCBI Taxonomy" id="5599"/>
    <lineage>
        <taxon>Eukaryota</taxon>
        <taxon>Fungi</taxon>
        <taxon>Dikarya</taxon>
        <taxon>Ascomycota</taxon>
        <taxon>Pezizomycotina</taxon>
        <taxon>Dothideomycetes</taxon>
        <taxon>Pleosporomycetidae</taxon>
        <taxon>Pleosporales</taxon>
        <taxon>Pleosporineae</taxon>
        <taxon>Pleosporaceae</taxon>
        <taxon>Alternaria</taxon>
        <taxon>Alternaria sect. Alternaria</taxon>
        <taxon>Alternaria alternata complex</taxon>
    </lineage>
</organism>
<keyword evidence="2 7" id="KW-0812">Transmembrane</keyword>
<gene>
    <name evidence="9" type="ORF">CC77DRAFT_1058833</name>
</gene>